<accession>A0A3N2D5A8</accession>
<proteinExistence type="predicted"/>
<name>A0A3N2D5A8_9GAMM</name>
<reference evidence="1 2" key="1">
    <citation type="submission" date="2018-11" db="EMBL/GenBank/DDBJ databases">
        <title>Genomic Encyclopedia of Type Strains, Phase IV (KMG-IV): sequencing the most valuable type-strain genomes for metagenomic binning, comparative biology and taxonomic classification.</title>
        <authorList>
            <person name="Goeker M."/>
        </authorList>
    </citation>
    <scope>NUCLEOTIDE SEQUENCE [LARGE SCALE GENOMIC DNA]</scope>
    <source>
        <strain evidence="1 2">DSM 100316</strain>
    </source>
</reference>
<dbReference type="SUPFAM" id="SSF55144">
    <property type="entry name" value="LigT-like"/>
    <property type="match status" value="1"/>
</dbReference>
<dbReference type="OrthoDB" id="5540889at2"/>
<comment type="caution">
    <text evidence="1">The sequence shown here is derived from an EMBL/GenBank/DDBJ whole genome shotgun (WGS) entry which is preliminary data.</text>
</comment>
<dbReference type="AlphaFoldDB" id="A0A3N2D5A8"/>
<sequence>MFDDFLQQASTIAHEDRNFEEWHQGIEHYGFWAIIIRNQPWLNLYAAAKQHVDGLVLKNYQRQAHITIASCGLMAPQHFSKQLFLQQQQALIDANIGCFGLSAGEINSFSGAPYITINDHEGKLSAIKQLLNNVSAEDSPSLQYTPHITLGLYSEAFNCALVVDCLKRFQCRAIPDLYVDEICFCSYGTDSIQGPLDIIESVKLAPVKLRNSAI</sequence>
<dbReference type="RefSeq" id="WP_123714077.1">
    <property type="nucleotide sequence ID" value="NZ_RKHR01000009.1"/>
</dbReference>
<keyword evidence="2" id="KW-1185">Reference proteome</keyword>
<dbReference type="EMBL" id="RKHR01000009">
    <property type="protein sequence ID" value="ROR94949.1"/>
    <property type="molecule type" value="Genomic_DNA"/>
</dbReference>
<evidence type="ECO:0000313" key="2">
    <source>
        <dbReference type="Proteomes" id="UP000275394"/>
    </source>
</evidence>
<dbReference type="InterPro" id="IPR009097">
    <property type="entry name" value="Cyclic_Pdiesterase"/>
</dbReference>
<evidence type="ECO:0008006" key="3">
    <source>
        <dbReference type="Google" id="ProtNLM"/>
    </source>
</evidence>
<gene>
    <name evidence="1" type="ORF">EDC56_3764</name>
</gene>
<protein>
    <recommendedName>
        <fullName evidence="3">2'-5' RNA ligase</fullName>
    </recommendedName>
</protein>
<evidence type="ECO:0000313" key="1">
    <source>
        <dbReference type="EMBL" id="ROR94949.1"/>
    </source>
</evidence>
<organism evidence="1 2">
    <name type="scientific">Sinobacterium caligoides</name>
    <dbReference type="NCBI Taxonomy" id="933926"/>
    <lineage>
        <taxon>Bacteria</taxon>
        <taxon>Pseudomonadati</taxon>
        <taxon>Pseudomonadota</taxon>
        <taxon>Gammaproteobacteria</taxon>
        <taxon>Cellvibrionales</taxon>
        <taxon>Spongiibacteraceae</taxon>
        <taxon>Sinobacterium</taxon>
    </lineage>
</organism>
<dbReference type="Proteomes" id="UP000275394">
    <property type="component" value="Unassembled WGS sequence"/>
</dbReference>